<dbReference type="SMART" id="SM01025">
    <property type="entry name" value="BEN"/>
    <property type="match status" value="2"/>
</dbReference>
<dbReference type="Ensembl" id="ENSMFAT00000074954.1">
    <property type="protein sequence ID" value="ENSMFAP00000053702.1"/>
    <property type="gene ID" value="ENSMFAG00000036840.2"/>
</dbReference>
<evidence type="ECO:0000313" key="6">
    <source>
        <dbReference type="Proteomes" id="UP000233100"/>
    </source>
</evidence>
<dbReference type="AlphaFoldDB" id="A0A7N9CVV5"/>
<evidence type="ECO:0000259" key="4">
    <source>
        <dbReference type="PROSITE" id="PS51457"/>
    </source>
</evidence>
<dbReference type="Pfam" id="PF10523">
    <property type="entry name" value="BEN"/>
    <property type="match status" value="2"/>
</dbReference>
<protein>
    <submittedName>
        <fullName evidence="5">BEN domain containing 2</fullName>
    </submittedName>
</protein>
<evidence type="ECO:0000313" key="5">
    <source>
        <dbReference type="Ensembl" id="ENSMFAP00000053702.1"/>
    </source>
</evidence>
<dbReference type="Proteomes" id="UP000233100">
    <property type="component" value="Chromosome X"/>
</dbReference>
<feature type="compositionally biased region" description="Polar residues" evidence="3">
    <location>
        <begin position="402"/>
        <end position="437"/>
    </location>
</feature>
<evidence type="ECO:0000256" key="2">
    <source>
        <dbReference type="ARBA" id="ARBA00023242"/>
    </source>
</evidence>
<feature type="region of interest" description="Disordered" evidence="3">
    <location>
        <begin position="402"/>
        <end position="447"/>
    </location>
</feature>
<keyword evidence="2" id="KW-0539">Nucleus</keyword>
<keyword evidence="6" id="KW-1185">Reference proteome</keyword>
<dbReference type="GO" id="GO:0003677">
    <property type="term" value="F:DNA binding"/>
    <property type="evidence" value="ECO:0007669"/>
    <property type="project" value="InterPro"/>
</dbReference>
<feature type="compositionally biased region" description="Basic and acidic residues" evidence="3">
    <location>
        <begin position="677"/>
        <end position="687"/>
    </location>
</feature>
<reference evidence="5" key="2">
    <citation type="submission" date="2025-08" db="UniProtKB">
        <authorList>
            <consortium name="Ensembl"/>
        </authorList>
    </citation>
    <scope>IDENTIFICATION</scope>
</reference>
<evidence type="ECO:0000256" key="3">
    <source>
        <dbReference type="SAM" id="MobiDB-lite"/>
    </source>
</evidence>
<dbReference type="GO" id="GO:0005634">
    <property type="term" value="C:nucleus"/>
    <property type="evidence" value="ECO:0007669"/>
    <property type="project" value="UniProtKB-SubCell"/>
</dbReference>
<gene>
    <name evidence="5" type="primary">BEND2</name>
</gene>
<dbReference type="GeneTree" id="ENSGT00940000164688"/>
<feature type="region of interest" description="Disordered" evidence="3">
    <location>
        <begin position="1"/>
        <end position="71"/>
    </location>
</feature>
<sequence>MSEGTEEQDFVIVTVDDSDDNNECSIEMVEDSETADNSTDDIANDSTYDTADNPTDDTATQPNFPGGSDDHHRPLQMSYVAHGDQTISQIKCPVHLRRYSYNSEEVDLPKRGRLSTPEVQSSTPPPAERQETHAWASPAVASLESAACPELQEGDLSESSSYPRIVSSRSLQPYVTQGGSFPCFGMPCNFISGGAESTHAVISFADATTAVPMAGLSRGEPSLASNAGVVNYSALLENEDVGPGRALSSFCIHPNLEMPERPANSSKNSTETVNYPTLMGNYGGQNTASLSVFIPPYFGMPTIAETRLESNPQTMNYPISLGNGSSPCSSSLSAGYTPNFVAEKIILIEMPGTTETNMENNSQTVYYPSLLGNMSVPNPASSNLPITSNFVLEKVIEMPETAGTNVKNNTQTENYPTSSGRGHSQETLGKARTSSVKRSVKTNYRPLLENNSRQNVSSLFHSVPCNFESGPQMNSGTMSYSTVMQNSCDQDDASASACLTPNFALLPLNILVKVDTNTENSLNTMNRSTLLNSDSGQDSSSSPVCILPKYGYLGDPKRNVRVLKTHLLAVRNMAKPKQAACYLVRILFSKEILISNSVDIHLKDSQSLDPNKMAALREYLATTFPTCDLCEHGKDWQDCISGINSMIYCLCSEAKSTPKTVRKNKKLTNPVAPASADRNDHRDRDGGEGSSWMFQPMNYSEMREKGNLQPNSNSIPEEMQEPSTDNPEEPGEAWGYFGRPWRNIRMPYSVLTLAKAKSCASLSARYLIHKLFTKDVLIQSNVYGSLKHGLYALDPNKISALQEFLQENYPICDLSENGRDWKLCVTSINSSIRSLRHNVRSAEARSQSLPAVTPPESEQE</sequence>
<dbReference type="InterPro" id="IPR018379">
    <property type="entry name" value="BEN_domain"/>
</dbReference>
<reference evidence="5" key="3">
    <citation type="submission" date="2025-09" db="UniProtKB">
        <authorList>
            <consortium name="Ensembl"/>
        </authorList>
    </citation>
    <scope>IDENTIFICATION</scope>
</reference>
<feature type="compositionally biased region" description="Acidic residues" evidence="3">
    <location>
        <begin position="16"/>
        <end position="43"/>
    </location>
</feature>
<feature type="compositionally biased region" description="Low complexity" evidence="3">
    <location>
        <begin position="49"/>
        <end position="63"/>
    </location>
</feature>
<accession>A0A7N9CVV5</accession>
<proteinExistence type="predicted"/>
<feature type="domain" description="BEN" evidence="4">
    <location>
        <begin position="557"/>
        <end position="656"/>
    </location>
</feature>
<dbReference type="Bgee" id="ENSMFAG00000036840">
    <property type="expression patterns" value="Expressed in multicellular organism"/>
</dbReference>
<evidence type="ECO:0000256" key="1">
    <source>
        <dbReference type="ARBA" id="ARBA00004123"/>
    </source>
</evidence>
<dbReference type="PANTHER" id="PTHR47305">
    <property type="entry name" value="BEN DOMAIN-CONTAINING PROTEIN 2"/>
    <property type="match status" value="1"/>
</dbReference>
<name>A0A7N9CVV5_MACFA</name>
<organism evidence="5 6">
    <name type="scientific">Macaca fascicularis</name>
    <name type="common">Crab-eating macaque</name>
    <name type="synonym">Cynomolgus monkey</name>
    <dbReference type="NCBI Taxonomy" id="9541"/>
    <lineage>
        <taxon>Eukaryota</taxon>
        <taxon>Metazoa</taxon>
        <taxon>Chordata</taxon>
        <taxon>Craniata</taxon>
        <taxon>Vertebrata</taxon>
        <taxon>Euteleostomi</taxon>
        <taxon>Mammalia</taxon>
        <taxon>Eutheria</taxon>
        <taxon>Euarchontoglires</taxon>
        <taxon>Primates</taxon>
        <taxon>Haplorrhini</taxon>
        <taxon>Catarrhini</taxon>
        <taxon>Cercopithecidae</taxon>
        <taxon>Cercopithecinae</taxon>
        <taxon>Macaca</taxon>
    </lineage>
</organism>
<feature type="region of interest" description="Disordered" evidence="3">
    <location>
        <begin position="660"/>
        <end position="731"/>
    </location>
</feature>
<feature type="compositionally biased region" description="Polar residues" evidence="3">
    <location>
        <begin position="708"/>
        <end position="725"/>
    </location>
</feature>
<dbReference type="PROSITE" id="PS51457">
    <property type="entry name" value="BEN"/>
    <property type="match status" value="2"/>
</dbReference>
<feature type="region of interest" description="Disordered" evidence="3">
    <location>
        <begin position="107"/>
        <end position="135"/>
    </location>
</feature>
<comment type="subcellular location">
    <subcellularLocation>
        <location evidence="1">Nucleus</location>
    </subcellularLocation>
</comment>
<feature type="domain" description="BEN" evidence="4">
    <location>
        <begin position="741"/>
        <end position="839"/>
    </location>
</feature>
<dbReference type="PANTHER" id="PTHR47305:SF3">
    <property type="entry name" value="BEN DOMAIN-CONTAINING PROTEIN 2"/>
    <property type="match status" value="1"/>
</dbReference>
<reference evidence="5 6" key="1">
    <citation type="submission" date="2013-03" db="EMBL/GenBank/DDBJ databases">
        <authorList>
            <person name="Warren W."/>
            <person name="Wilson R.K."/>
        </authorList>
    </citation>
    <scope>NUCLEOTIDE SEQUENCE</scope>
</reference>